<name>A0ACC3AY95_9EURO</name>
<sequence>MAIHASDAPYISIVQIFYVGPLLVHYPILTLIGEPPARHMLRHAKRDEEAGGPGLGVLETRKRTRRAGDGSIVTRPAKRQGRRPSHATASMSDDTDHPPHGAPVSPPGSASDHPSLSLDETDPLLAPMMPGGPFEPFVEPIPGQFDAADGSWNLELETQGPTDGFGLDTATDFNMPFAATHNYNWLFDVASLDDAFHQLDLPLGPDMMTFADALDTPPASLDIPDADQLLDQDGSSVLLQAASFVERSRDINLTLNPLDMDWMGPNMLDPVPAPHLPRLTEEVRQRILSLVAHNPVILAHVDTLLSLASLQNYSDLFFTRFNTVYPLIHQPTFDPTTVQPVFMNSIICMGATYSTREAHQLAVSLHGNLLTQLFCNEAFSPSPDLWVLQTMLLVDCFGKMRAGPKQRETAQLFHCVLIKLIRRSGCCAVRASPPGLSASGIEQETGDLNETWRKAMEAEQRKRLAMQCFMWDTQHAVLFSQSLCMSAFEIRSALPCSSAVWEASTAEEWMRSASREPDSHSFLSVLKGYITPGSVTRPRGLNPLAKLLVLHGLMSVSADLKRRDQTTIRDTPERVGIWTRRMGRSYDLWKIDFDADCLSSKLCLSQPPTQPSTLTDPDIGRLTSLKPSAHALYRAAHIALNVEVLDLQIAAGTSQILSRGVTDSDRARSLHILPRWLQTDSSITAARHAAHLLQDAILTLQDWEQTDAFHFPWCLYLATLTCWAFHFHAQPEDRQGSGHPGQGRVTTDISSLIVAMTSCEGDELASLGGKYETKGLVMAMAQQLAGVRWGVVHDAMKVLVNLGMVGKHVITIEGLGNMDNPHPLQERLGKLHGSQCGFCTPGIVMSLYAVIRNAYDPTTEQFVLSEDEIEMKGHLDGNLCRCTGYKPILQAAKTFVQEDLGGKVDFKMKDSSSDLEKEITAGLEAASLQGDKGSGSSGSCGRAGGCCRDSPGTPCSSSSGASKTEGESVGRSEETELSSVESRPGSRKPSIQQFEFIPYTPKTELIYPPGLSKFTPEMLAYGTDEKVWARPVTIQQTLQILSQYPSARLVGGASEVQVDIRFKGTEFPLSIFVGDIEELTQISTTKKDSVIAELVIGGNASLSNVEAECHRLMPSLGQRGSVLEAIAKVLRYFAGRQIRNAASLAGNIATASPISDMNPLLLATNATVVARTVDGEQSLPMKTMFLGYRKTSLPPSSVITEIRIPIPPPGTKEVTKSYKQAKRKDDDIAIVTAAFRVRLDDSFKVTDVALAYGGMAPTTVLAKQATQYLIGKRWGDDQVLDKALDALSSDFNLPYSVPGGMATYRRTLTLSLFFRFWNEIISEFQLGTTENMDEIHRKISSGTRDDFNPYEQRIVGKQLPHLSGLKHTTGEAEYIDDMPPQNREMYGAMVLSQRAHAKVSSVDWSPALGPGLAAGYIDKHSIPADKNRWGSVVRDEPFFAEDEVFSHGQPIGMVYAETALQAQAAARAVKVVYEDLPAILTIDEAIEAKSFFKHGKELRKGALPEKLDDEFAKCDRVFTGTTRVGGQEHFYLETNAAMVIPHVEDGSMEVWSSTQNTMETQEFVSHVTGTPSHRINARVKRMGGAFGGKESRSVQLACLLAIAAKKARRPMRAMLNRDEDMMTSGQRHPIQCRWKIGVMNDGRLMALSADCYNNAGYSLDMSGAVMDRCCTHLDNCYHIPNVHIRAWVCKTNTHSNTAFRGFGGPQAMFIAESYMSAVAEGLSIDIDDLRRINLYKPGQRTPFLQTIDSDWHVPILLDQLREESDYANRKASIAKFNVTHKYRKRGISLIPTKFGISFATALHLNQATAAVRIYTDGSVLLHHGGTEMGQGLYTKMVQVAAQALNVPFDSIYTSDTSSHQSANASPTAASSGSDLNGMAVQHACDQLNERLGPYRAKFGKDADMHTIAHAAYIDRVNLSATGFWKMPTIGYQWGNYDPKTVKPMYFYFTQGAACTEVELDLLTGDHTVLYTSIKMDVGRSINPAIDYGQVEGAFVQGQGLFTMEESLWTSSSGQLATRGPGNYKIPGFSDIPQEFHVSFLRDVEWKNLRSIQSSKGIGEPPLFLGSTVLFALRDALKAARGANGVVES</sequence>
<accession>A0ACC3AY95</accession>
<proteinExistence type="predicted"/>
<dbReference type="Proteomes" id="UP001177260">
    <property type="component" value="Unassembled WGS sequence"/>
</dbReference>
<gene>
    <name evidence="1" type="ORF">N8T08_007145</name>
</gene>
<keyword evidence="2" id="KW-1185">Reference proteome</keyword>
<organism evidence="1 2">
    <name type="scientific">Aspergillus melleus</name>
    <dbReference type="NCBI Taxonomy" id="138277"/>
    <lineage>
        <taxon>Eukaryota</taxon>
        <taxon>Fungi</taxon>
        <taxon>Dikarya</taxon>
        <taxon>Ascomycota</taxon>
        <taxon>Pezizomycotina</taxon>
        <taxon>Eurotiomycetes</taxon>
        <taxon>Eurotiomycetidae</taxon>
        <taxon>Eurotiales</taxon>
        <taxon>Aspergillaceae</taxon>
        <taxon>Aspergillus</taxon>
        <taxon>Aspergillus subgen. Circumdati</taxon>
    </lineage>
</organism>
<evidence type="ECO:0000313" key="2">
    <source>
        <dbReference type="Proteomes" id="UP001177260"/>
    </source>
</evidence>
<dbReference type="EMBL" id="JAOPJF010000045">
    <property type="protein sequence ID" value="KAK1142904.1"/>
    <property type="molecule type" value="Genomic_DNA"/>
</dbReference>
<evidence type="ECO:0000313" key="1">
    <source>
        <dbReference type="EMBL" id="KAK1142904.1"/>
    </source>
</evidence>
<comment type="caution">
    <text evidence="1">The sequence shown here is derived from an EMBL/GenBank/DDBJ whole genome shotgun (WGS) entry which is preliminary data.</text>
</comment>
<protein>
    <submittedName>
        <fullName evidence="1">Uncharacterized protein</fullName>
    </submittedName>
</protein>
<reference evidence="1 2" key="1">
    <citation type="journal article" date="2023" name="ACS Omega">
        <title>Identification of the Neoaspergillic Acid Biosynthesis Gene Cluster by Establishing an In Vitro CRISPR-Ribonucleoprotein Genetic System in Aspergillus melleus.</title>
        <authorList>
            <person name="Yuan B."/>
            <person name="Grau M.F."/>
            <person name="Murata R.M."/>
            <person name="Torok T."/>
            <person name="Venkateswaran K."/>
            <person name="Stajich J.E."/>
            <person name="Wang C.C.C."/>
        </authorList>
    </citation>
    <scope>NUCLEOTIDE SEQUENCE [LARGE SCALE GENOMIC DNA]</scope>
    <source>
        <strain evidence="1 2">IMV 1140</strain>
    </source>
</reference>